<keyword evidence="3" id="KW-1185">Reference proteome</keyword>
<dbReference type="Proteomes" id="UP001057375">
    <property type="component" value="Unassembled WGS sequence"/>
</dbReference>
<evidence type="ECO:0000313" key="3">
    <source>
        <dbReference type="Proteomes" id="UP001057375"/>
    </source>
</evidence>
<comment type="caution">
    <text evidence="2">The sequence shown here is derived from an EMBL/GenBank/DDBJ whole genome shotgun (WGS) entry which is preliminary data.</text>
</comment>
<evidence type="ECO:0000256" key="1">
    <source>
        <dbReference type="SAM" id="MobiDB-lite"/>
    </source>
</evidence>
<protein>
    <submittedName>
        <fullName evidence="2">Uncharacterized protein</fullName>
    </submittedName>
</protein>
<organism evidence="2 3">
    <name type="scientific">Aduncisulcus paluster</name>
    <dbReference type="NCBI Taxonomy" id="2918883"/>
    <lineage>
        <taxon>Eukaryota</taxon>
        <taxon>Metamonada</taxon>
        <taxon>Carpediemonas-like organisms</taxon>
        <taxon>Aduncisulcus</taxon>
    </lineage>
</organism>
<proteinExistence type="predicted"/>
<name>A0ABQ5JVV0_9EUKA</name>
<feature type="non-terminal residue" evidence="2">
    <location>
        <position position="1"/>
    </location>
</feature>
<reference evidence="2" key="1">
    <citation type="submission" date="2022-03" db="EMBL/GenBank/DDBJ databases">
        <title>Draft genome sequence of Aduncisulcus paluster, a free-living microaerophilic Fornicata.</title>
        <authorList>
            <person name="Yuyama I."/>
            <person name="Kume K."/>
            <person name="Tamura T."/>
            <person name="Inagaki Y."/>
            <person name="Hashimoto T."/>
        </authorList>
    </citation>
    <scope>NUCLEOTIDE SEQUENCE</scope>
    <source>
        <strain evidence="2">NY0171</strain>
    </source>
</reference>
<accession>A0ABQ5JVV0</accession>
<gene>
    <name evidence="2" type="ORF">ADUPG1_011484</name>
</gene>
<dbReference type="EMBL" id="BQXS01012045">
    <property type="protein sequence ID" value="GKT19349.1"/>
    <property type="molecule type" value="Genomic_DNA"/>
</dbReference>
<evidence type="ECO:0000313" key="2">
    <source>
        <dbReference type="EMBL" id="GKT19349.1"/>
    </source>
</evidence>
<feature type="region of interest" description="Disordered" evidence="1">
    <location>
        <begin position="1"/>
        <end position="32"/>
    </location>
</feature>
<feature type="region of interest" description="Disordered" evidence="1">
    <location>
        <begin position="99"/>
        <end position="134"/>
    </location>
</feature>
<feature type="compositionally biased region" description="Basic and acidic residues" evidence="1">
    <location>
        <begin position="99"/>
        <end position="108"/>
    </location>
</feature>
<sequence length="305" mass="33750">GVNLRGAERDRRMERKEDLVKSDDRQGARKSEASLPAFFDSLTHSTPLFSLTALTTANERLGQVQYVASQRSRFISNTLQPELEQIHYELERCVELKGKDKEGERGESEGEPSEDDIHARRASGSTTQSSGAIIAAKKASSSAHAWESINNALQEDKKSLSKLSRQCASAAESVRKCNRDVVGAQTILSRVSDSLRRARSSGAFGAYKSDLTTRDDALRQYRDAEARHKHACAQFDKLSQDLRRSIAEFEEQWEGEGDELCEANDIVSVAIAVGEREGADEDDLDLDGAGDILDRVGYDRLNKIV</sequence>